<evidence type="ECO:0000256" key="1">
    <source>
        <dbReference type="ARBA" id="ARBA00022649"/>
    </source>
</evidence>
<reference evidence="2" key="1">
    <citation type="submission" date="2023-02" db="EMBL/GenBank/DDBJ databases">
        <title>Polaribacter ponticola sp. nov., isolated from seawater.</title>
        <authorList>
            <person name="Baek J.H."/>
            <person name="Kim J.M."/>
            <person name="Choi D.G."/>
            <person name="Jeon C.O."/>
        </authorList>
    </citation>
    <scope>NUCLEOTIDE SEQUENCE</scope>
    <source>
        <strain evidence="2">MSW5</strain>
    </source>
</reference>
<dbReference type="InterPro" id="IPR007712">
    <property type="entry name" value="RelE/ParE_toxin"/>
</dbReference>
<dbReference type="Proteomes" id="UP001151478">
    <property type="component" value="Unassembled WGS sequence"/>
</dbReference>
<evidence type="ECO:0000313" key="2">
    <source>
        <dbReference type="EMBL" id="MDD7913807.1"/>
    </source>
</evidence>
<accession>A0ABT5S6U3</accession>
<dbReference type="RefSeq" id="WP_265724489.1">
    <property type="nucleotide sequence ID" value="NZ_JAOSLC020000003.1"/>
</dbReference>
<dbReference type="Pfam" id="PF05016">
    <property type="entry name" value="ParE_toxin"/>
    <property type="match status" value="1"/>
</dbReference>
<keyword evidence="3" id="KW-1185">Reference proteome</keyword>
<comment type="caution">
    <text evidence="2">The sequence shown here is derived from an EMBL/GenBank/DDBJ whole genome shotgun (WGS) entry which is preliminary data.</text>
</comment>
<evidence type="ECO:0000313" key="3">
    <source>
        <dbReference type="Proteomes" id="UP001151478"/>
    </source>
</evidence>
<dbReference type="EMBL" id="JAOSLC020000003">
    <property type="protein sequence ID" value="MDD7913807.1"/>
    <property type="molecule type" value="Genomic_DNA"/>
</dbReference>
<organism evidence="2 3">
    <name type="scientific">Polaribacter ponticola</name>
    <dbReference type="NCBI Taxonomy" id="2978475"/>
    <lineage>
        <taxon>Bacteria</taxon>
        <taxon>Pseudomonadati</taxon>
        <taxon>Bacteroidota</taxon>
        <taxon>Flavobacteriia</taxon>
        <taxon>Flavobacteriales</taxon>
        <taxon>Flavobacteriaceae</taxon>
    </lineage>
</organism>
<proteinExistence type="predicted"/>
<name>A0ABT5S6U3_9FLAO</name>
<dbReference type="InterPro" id="IPR035093">
    <property type="entry name" value="RelE/ParE_toxin_dom_sf"/>
</dbReference>
<gene>
    <name evidence="2" type="ORF">N5A56_004965</name>
</gene>
<keyword evidence="1" id="KW-1277">Toxin-antitoxin system</keyword>
<sequence length="93" mass="11105">MTIIYKETFVSRLEKQLKYLSKNSPKSASKLKTELINRIKEIPENPYLFRKSIYFDNELVRDLIYKGYTVVFRINGNQIEVFGFTRFQETPTD</sequence>
<dbReference type="Gene3D" id="3.30.2310.20">
    <property type="entry name" value="RelE-like"/>
    <property type="match status" value="1"/>
</dbReference>
<protein>
    <submittedName>
        <fullName evidence="2">Type II toxin-antitoxin system RelE/ParE family toxin</fullName>
    </submittedName>
</protein>